<gene>
    <name evidence="1" type="ORF">GLRG_09082</name>
</gene>
<name>E3QSV0_COLGM</name>
<dbReference type="GeneID" id="24414447"/>
<keyword evidence="2" id="KW-1185">Reference proteome</keyword>
<evidence type="ECO:0000313" key="2">
    <source>
        <dbReference type="Proteomes" id="UP000008782"/>
    </source>
</evidence>
<reference evidence="2" key="1">
    <citation type="journal article" date="2012" name="Nat. Genet.">
        <title>Lifestyle transitions in plant pathogenic Colletotrichum fungi deciphered by genome and transcriptome analyses.</title>
        <authorList>
            <person name="O'Connell R.J."/>
            <person name="Thon M.R."/>
            <person name="Hacquard S."/>
            <person name="Amyotte S.G."/>
            <person name="Kleemann J."/>
            <person name="Torres M.F."/>
            <person name="Damm U."/>
            <person name="Buiate E.A."/>
            <person name="Epstein L."/>
            <person name="Alkan N."/>
            <person name="Altmueller J."/>
            <person name="Alvarado-Balderrama L."/>
            <person name="Bauser C.A."/>
            <person name="Becker C."/>
            <person name="Birren B.W."/>
            <person name="Chen Z."/>
            <person name="Choi J."/>
            <person name="Crouch J.A."/>
            <person name="Duvick J.P."/>
            <person name="Farman M.A."/>
            <person name="Gan P."/>
            <person name="Heiman D."/>
            <person name="Henrissat B."/>
            <person name="Howard R.J."/>
            <person name="Kabbage M."/>
            <person name="Koch C."/>
            <person name="Kracher B."/>
            <person name="Kubo Y."/>
            <person name="Law A.D."/>
            <person name="Lebrun M.-H."/>
            <person name="Lee Y.-H."/>
            <person name="Miyara I."/>
            <person name="Moore N."/>
            <person name="Neumann U."/>
            <person name="Nordstroem K."/>
            <person name="Panaccione D.G."/>
            <person name="Panstruga R."/>
            <person name="Place M."/>
            <person name="Proctor R.H."/>
            <person name="Prusky D."/>
            <person name="Rech G."/>
            <person name="Reinhardt R."/>
            <person name="Rollins J.A."/>
            <person name="Rounsley S."/>
            <person name="Schardl C.L."/>
            <person name="Schwartz D.C."/>
            <person name="Shenoy N."/>
            <person name="Shirasu K."/>
            <person name="Sikhakolli U.R."/>
            <person name="Stueber K."/>
            <person name="Sukno S.A."/>
            <person name="Sweigard J.A."/>
            <person name="Takano Y."/>
            <person name="Takahara H."/>
            <person name="Trail F."/>
            <person name="van der Does H.C."/>
            <person name="Voll L.M."/>
            <person name="Will I."/>
            <person name="Young S."/>
            <person name="Zeng Q."/>
            <person name="Zhang J."/>
            <person name="Zhou S."/>
            <person name="Dickman M.B."/>
            <person name="Schulze-Lefert P."/>
            <person name="Ver Loren van Themaat E."/>
            <person name="Ma L.-J."/>
            <person name="Vaillancourt L.J."/>
        </authorList>
    </citation>
    <scope>NUCLEOTIDE SEQUENCE [LARGE SCALE GENOMIC DNA]</scope>
    <source>
        <strain evidence="2">M1.001 / M2 / FGSC 10212</strain>
    </source>
</reference>
<dbReference type="AlphaFoldDB" id="E3QSV0"/>
<dbReference type="HOGENOM" id="CLU_2704659_0_0_1"/>
<organism evidence="2">
    <name type="scientific">Colletotrichum graminicola (strain M1.001 / M2 / FGSC 10212)</name>
    <name type="common">Maize anthracnose fungus</name>
    <name type="synonym">Glomerella graminicola</name>
    <dbReference type="NCBI Taxonomy" id="645133"/>
    <lineage>
        <taxon>Eukaryota</taxon>
        <taxon>Fungi</taxon>
        <taxon>Dikarya</taxon>
        <taxon>Ascomycota</taxon>
        <taxon>Pezizomycotina</taxon>
        <taxon>Sordariomycetes</taxon>
        <taxon>Hypocreomycetidae</taxon>
        <taxon>Glomerellales</taxon>
        <taxon>Glomerellaceae</taxon>
        <taxon>Colletotrichum</taxon>
        <taxon>Colletotrichum graminicola species complex</taxon>
    </lineage>
</organism>
<accession>E3QSV0</accession>
<sequence>MLIIGGIFVNKPVLRLGPHLGVACGLKADRNSIDLAVQLSNAGYKPDKGSGDEDVSRAQKPQVLRFTFEVFAA</sequence>
<dbReference type="Proteomes" id="UP000008782">
    <property type="component" value="Unassembled WGS sequence"/>
</dbReference>
<protein>
    <submittedName>
        <fullName evidence="1">Uncharacterized protein</fullName>
    </submittedName>
</protein>
<evidence type="ECO:0000313" key="1">
    <source>
        <dbReference type="EMBL" id="EFQ33938.1"/>
    </source>
</evidence>
<dbReference type="RefSeq" id="XP_008097958.1">
    <property type="nucleotide sequence ID" value="XM_008099767.1"/>
</dbReference>
<proteinExistence type="predicted"/>
<dbReference type="EMBL" id="GG697375">
    <property type="protein sequence ID" value="EFQ33938.1"/>
    <property type="molecule type" value="Genomic_DNA"/>
</dbReference>
<dbReference type="VEuPathDB" id="FungiDB:GLRG_09082"/>